<dbReference type="EMBL" id="CM056743">
    <property type="protein sequence ID" value="KAJ8673663.1"/>
    <property type="molecule type" value="Genomic_DNA"/>
</dbReference>
<evidence type="ECO:0000313" key="2">
    <source>
        <dbReference type="Proteomes" id="UP001239111"/>
    </source>
</evidence>
<protein>
    <submittedName>
        <fullName evidence="1">Uncharacterized protein</fullName>
    </submittedName>
</protein>
<name>A0ACC2NS10_9HYME</name>
<evidence type="ECO:0000313" key="1">
    <source>
        <dbReference type="EMBL" id="KAJ8673663.1"/>
    </source>
</evidence>
<accession>A0ACC2NS10</accession>
<proteinExistence type="predicted"/>
<comment type="caution">
    <text evidence="1">The sequence shown here is derived from an EMBL/GenBank/DDBJ whole genome shotgun (WGS) entry which is preliminary data.</text>
</comment>
<keyword evidence="2" id="KW-1185">Reference proteome</keyword>
<dbReference type="Proteomes" id="UP001239111">
    <property type="component" value="Chromosome 3"/>
</dbReference>
<reference evidence="1" key="1">
    <citation type="submission" date="2023-04" db="EMBL/GenBank/DDBJ databases">
        <title>A chromosome-level genome assembly of the parasitoid wasp Eretmocerus hayati.</title>
        <authorList>
            <person name="Zhong Y."/>
            <person name="Liu S."/>
            <person name="Liu Y."/>
        </authorList>
    </citation>
    <scope>NUCLEOTIDE SEQUENCE</scope>
    <source>
        <strain evidence="1">ZJU_SS_LIU_2023</strain>
    </source>
</reference>
<gene>
    <name evidence="1" type="ORF">QAD02_004925</name>
</gene>
<sequence>MNNKGLASSLVLVVCAAIVRANHVDIPDFIHVCKRNDPDLGECIKKSVNEIKPKLATGLPQYDIPSLEPLIFKELTAGNEANGLKVTVKDIKCYGASDFEIEKIRTEIETLRFAVDLLLPHLYIEGQYEVNGRVLLLPIQGNGPIYGNFTDALGQVKIQAAVKTDEQGEEHMHLSELRLRIAIRKGTLRLENLFNGDPVLGNAVNNAINSNFDGFIKELQPLIEKALSENFLELGNKIIEPFPFHAIFPES</sequence>
<organism evidence="1 2">
    <name type="scientific">Eretmocerus hayati</name>
    <dbReference type="NCBI Taxonomy" id="131215"/>
    <lineage>
        <taxon>Eukaryota</taxon>
        <taxon>Metazoa</taxon>
        <taxon>Ecdysozoa</taxon>
        <taxon>Arthropoda</taxon>
        <taxon>Hexapoda</taxon>
        <taxon>Insecta</taxon>
        <taxon>Pterygota</taxon>
        <taxon>Neoptera</taxon>
        <taxon>Endopterygota</taxon>
        <taxon>Hymenoptera</taxon>
        <taxon>Apocrita</taxon>
        <taxon>Proctotrupomorpha</taxon>
        <taxon>Chalcidoidea</taxon>
        <taxon>Aphelinidae</taxon>
        <taxon>Aphelininae</taxon>
        <taxon>Eretmocerus</taxon>
    </lineage>
</organism>